<accession>A0A1X2GW35</accession>
<dbReference type="EMBL" id="MCGT01000002">
    <property type="protein sequence ID" value="ORX62244.1"/>
    <property type="molecule type" value="Genomic_DNA"/>
</dbReference>
<dbReference type="SUPFAM" id="SSF46579">
    <property type="entry name" value="Prefoldin"/>
    <property type="match status" value="1"/>
</dbReference>
<name>A0A1X2GW35_9FUNG</name>
<dbReference type="GO" id="GO:0051082">
    <property type="term" value="F:unfolded protein binding"/>
    <property type="evidence" value="ECO:0007669"/>
    <property type="project" value="InterPro"/>
</dbReference>
<dbReference type="AlphaFoldDB" id="A0A1X2GW35"/>
<dbReference type="GO" id="GO:0007021">
    <property type="term" value="P:tubulin complex assembly"/>
    <property type="evidence" value="ECO:0007669"/>
    <property type="project" value="EnsemblFungi"/>
</dbReference>
<comment type="caution">
    <text evidence="4">The sequence shown here is derived from an EMBL/GenBank/DDBJ whole genome shotgun (WGS) entry which is preliminary data.</text>
</comment>
<comment type="similarity">
    <text evidence="1">Belongs to the prefoldin subunit beta family.</text>
</comment>
<dbReference type="GO" id="GO:0032968">
    <property type="term" value="P:positive regulation of transcription elongation by RNA polymerase II"/>
    <property type="evidence" value="ECO:0007669"/>
    <property type="project" value="EnsemblFungi"/>
</dbReference>
<dbReference type="GO" id="GO:0051087">
    <property type="term" value="F:protein-folding chaperone binding"/>
    <property type="evidence" value="ECO:0007669"/>
    <property type="project" value="TreeGrafter"/>
</dbReference>
<dbReference type="FunFam" id="1.10.287.370:FF:000003">
    <property type="entry name" value="Prefoldin subunit 6"/>
    <property type="match status" value="1"/>
</dbReference>
<evidence type="ECO:0000313" key="4">
    <source>
        <dbReference type="EMBL" id="ORX62244.1"/>
    </source>
</evidence>
<dbReference type="GO" id="GO:0051131">
    <property type="term" value="P:chaperone-mediated protein complex assembly"/>
    <property type="evidence" value="ECO:0007669"/>
    <property type="project" value="TreeGrafter"/>
</dbReference>
<dbReference type="PANTHER" id="PTHR21431:SF0">
    <property type="entry name" value="PREFOLDIN SUBUNIT 6"/>
    <property type="match status" value="1"/>
</dbReference>
<dbReference type="GO" id="GO:0016272">
    <property type="term" value="C:prefoldin complex"/>
    <property type="evidence" value="ECO:0007669"/>
    <property type="project" value="EnsemblFungi"/>
</dbReference>
<dbReference type="STRING" id="101127.A0A1X2GW35"/>
<proteinExistence type="inferred from homology"/>
<keyword evidence="5" id="KW-1185">Reference proteome</keyword>
<gene>
    <name evidence="4" type="ORF">DM01DRAFT_1403924</name>
</gene>
<dbReference type="GO" id="GO:0015631">
    <property type="term" value="F:tubulin binding"/>
    <property type="evidence" value="ECO:0007669"/>
    <property type="project" value="EnsemblFungi"/>
</dbReference>
<dbReference type="GO" id="GO:0006457">
    <property type="term" value="P:protein folding"/>
    <property type="evidence" value="ECO:0007669"/>
    <property type="project" value="EnsemblFungi"/>
</dbReference>
<dbReference type="Proteomes" id="UP000242146">
    <property type="component" value="Unassembled WGS sequence"/>
</dbReference>
<dbReference type="InterPro" id="IPR002777">
    <property type="entry name" value="PFD_beta-like"/>
</dbReference>
<evidence type="ECO:0000256" key="2">
    <source>
        <dbReference type="ARBA" id="ARBA00023186"/>
    </source>
</evidence>
<dbReference type="OrthoDB" id="248120at2759"/>
<dbReference type="Gene3D" id="1.10.287.370">
    <property type="match status" value="1"/>
</dbReference>
<keyword evidence="3" id="KW-0175">Coiled coil</keyword>
<dbReference type="GO" id="GO:0005737">
    <property type="term" value="C:cytoplasm"/>
    <property type="evidence" value="ECO:0007669"/>
    <property type="project" value="EnsemblFungi"/>
</dbReference>
<organism evidence="4 5">
    <name type="scientific">Hesseltinella vesiculosa</name>
    <dbReference type="NCBI Taxonomy" id="101127"/>
    <lineage>
        <taxon>Eukaryota</taxon>
        <taxon>Fungi</taxon>
        <taxon>Fungi incertae sedis</taxon>
        <taxon>Mucoromycota</taxon>
        <taxon>Mucoromycotina</taxon>
        <taxon>Mucoromycetes</taxon>
        <taxon>Mucorales</taxon>
        <taxon>Cunninghamellaceae</taxon>
        <taxon>Hesseltinella</taxon>
    </lineage>
</organism>
<evidence type="ECO:0000256" key="1">
    <source>
        <dbReference type="ARBA" id="ARBA00008045"/>
    </source>
</evidence>
<dbReference type="Pfam" id="PF01920">
    <property type="entry name" value="Prefoldin_2"/>
    <property type="match status" value="1"/>
</dbReference>
<evidence type="ECO:0000256" key="3">
    <source>
        <dbReference type="SAM" id="Coils"/>
    </source>
</evidence>
<sequence>MSLQVVEAKLEAESKAFQKIQNDLTKAIESRQRLDSQQQENEQVNNEFEKLDEDASIYKLVGPVLVKQERSEAKSNVKNRLDLISGEIKRVEAQLKDLSDKADKKKTEIAQLQMQYQTLRSQQQSA</sequence>
<evidence type="ECO:0000313" key="5">
    <source>
        <dbReference type="Proteomes" id="UP000242146"/>
    </source>
</evidence>
<reference evidence="4 5" key="1">
    <citation type="submission" date="2016-07" db="EMBL/GenBank/DDBJ databases">
        <title>Pervasive Adenine N6-methylation of Active Genes in Fungi.</title>
        <authorList>
            <consortium name="DOE Joint Genome Institute"/>
            <person name="Mondo S.J."/>
            <person name="Dannebaum R.O."/>
            <person name="Kuo R.C."/>
            <person name="Labutti K."/>
            <person name="Haridas S."/>
            <person name="Kuo A."/>
            <person name="Salamov A."/>
            <person name="Ahrendt S.R."/>
            <person name="Lipzen A."/>
            <person name="Sullivan W."/>
            <person name="Andreopoulos W.B."/>
            <person name="Clum A."/>
            <person name="Lindquist E."/>
            <person name="Daum C."/>
            <person name="Ramamoorthy G.K."/>
            <person name="Gryganskyi A."/>
            <person name="Culley D."/>
            <person name="Magnuson J.K."/>
            <person name="James T.Y."/>
            <person name="O'Malley M.A."/>
            <person name="Stajich J.E."/>
            <person name="Spatafora J.W."/>
            <person name="Visel A."/>
            <person name="Grigoriev I.V."/>
        </authorList>
    </citation>
    <scope>NUCLEOTIDE SEQUENCE [LARGE SCALE GENOMIC DNA]</scope>
    <source>
        <strain evidence="4 5">NRRL 3301</strain>
    </source>
</reference>
<keyword evidence="2" id="KW-0143">Chaperone</keyword>
<protein>
    <submittedName>
        <fullName evidence="4">Prefoldin beta-like protein</fullName>
    </submittedName>
</protein>
<feature type="coiled-coil region" evidence="3">
    <location>
        <begin position="3"/>
        <end position="122"/>
    </location>
</feature>
<dbReference type="CDD" id="cd23161">
    <property type="entry name" value="Prefoldin_6"/>
    <property type="match status" value="1"/>
</dbReference>
<dbReference type="PANTHER" id="PTHR21431">
    <property type="entry name" value="PREFOLDIN SUBUNIT 6"/>
    <property type="match status" value="1"/>
</dbReference>
<dbReference type="InterPro" id="IPR009053">
    <property type="entry name" value="Prefoldin"/>
</dbReference>